<evidence type="ECO:0000313" key="4">
    <source>
        <dbReference type="Proteomes" id="UP000033491"/>
    </source>
</evidence>
<dbReference type="RefSeq" id="WP_045807376.1">
    <property type="nucleotide sequence ID" value="NZ_BJZI01000072.1"/>
</dbReference>
<evidence type="ECO:0000313" key="2">
    <source>
        <dbReference type="EMBL" id="GEO67973.1"/>
    </source>
</evidence>
<keyword evidence="1" id="KW-0812">Transmembrane</keyword>
<feature type="transmembrane region" description="Helical" evidence="1">
    <location>
        <begin position="46"/>
        <end position="66"/>
    </location>
</feature>
<comment type="caution">
    <text evidence="3">The sequence shown here is derived from an EMBL/GenBank/DDBJ whole genome shotgun (WGS) entry which is preliminary data.</text>
</comment>
<keyword evidence="5" id="KW-1185">Reference proteome</keyword>
<gene>
    <name evidence="2" type="ORF">LSP04_23920</name>
    <name evidence="3" type="ORF">VC81_07070</name>
</gene>
<feature type="transmembrane region" description="Helical" evidence="1">
    <location>
        <begin position="106"/>
        <end position="125"/>
    </location>
</feature>
<dbReference type="EMBL" id="JZCR01000017">
    <property type="protein sequence ID" value="KJW12716.1"/>
    <property type="molecule type" value="Genomic_DNA"/>
</dbReference>
<organism evidence="3 4">
    <name type="scientific">Levilactobacillus spicheri</name>
    <dbReference type="NCBI Taxonomy" id="216463"/>
    <lineage>
        <taxon>Bacteria</taxon>
        <taxon>Bacillati</taxon>
        <taxon>Bacillota</taxon>
        <taxon>Bacilli</taxon>
        <taxon>Lactobacillales</taxon>
        <taxon>Lactobacillaceae</taxon>
        <taxon>Levilactobacillus</taxon>
    </lineage>
</organism>
<name>A0A0F3RRU8_9LACO</name>
<dbReference type="OrthoDB" id="2327897at2"/>
<protein>
    <submittedName>
        <fullName evidence="3">Uncharacterized protein</fullName>
    </submittedName>
</protein>
<keyword evidence="1" id="KW-1133">Transmembrane helix</keyword>
<dbReference type="Proteomes" id="UP000033491">
    <property type="component" value="Unassembled WGS sequence"/>
</dbReference>
<evidence type="ECO:0000313" key="5">
    <source>
        <dbReference type="Proteomes" id="UP000321691"/>
    </source>
</evidence>
<dbReference type="EMBL" id="BJZI01000072">
    <property type="protein sequence ID" value="GEO67973.1"/>
    <property type="molecule type" value="Genomic_DNA"/>
</dbReference>
<evidence type="ECO:0000256" key="1">
    <source>
        <dbReference type="SAM" id="Phobius"/>
    </source>
</evidence>
<feature type="transmembrane region" description="Helical" evidence="1">
    <location>
        <begin position="12"/>
        <end position="34"/>
    </location>
</feature>
<reference evidence="2 5" key="2">
    <citation type="submission" date="2019-07" db="EMBL/GenBank/DDBJ databases">
        <title>Whole genome shotgun sequence of Lactobacillus spicheri NBRC 107155.</title>
        <authorList>
            <person name="Hosoyama A."/>
            <person name="Uohara A."/>
            <person name="Ohji S."/>
            <person name="Ichikawa N."/>
        </authorList>
    </citation>
    <scope>NUCLEOTIDE SEQUENCE [LARGE SCALE GENOMIC DNA]</scope>
    <source>
        <strain evidence="2 5">NBRC 107155</strain>
    </source>
</reference>
<dbReference type="PATRIC" id="fig|216463.3.peg.518"/>
<dbReference type="Proteomes" id="UP000321691">
    <property type="component" value="Unassembled WGS sequence"/>
</dbReference>
<proteinExistence type="predicted"/>
<accession>A0A0F3RRU8</accession>
<feature type="transmembrane region" description="Helical" evidence="1">
    <location>
        <begin position="73"/>
        <end position="94"/>
    </location>
</feature>
<keyword evidence="1" id="KW-0472">Membrane</keyword>
<reference evidence="3 4" key="1">
    <citation type="submission" date="2015-03" db="EMBL/GenBank/DDBJ databases">
        <authorList>
            <person name="Zheng J."/>
            <person name="Ganezle M."/>
        </authorList>
    </citation>
    <scope>NUCLEOTIDE SEQUENCE [LARGE SCALE GENOMIC DNA]</scope>
    <source>
        <strain evidence="3 4">LP38</strain>
    </source>
</reference>
<sequence length="183" mass="20412">MDRLHISRFTTRVLTVWSLLLALTLITLTVTHIVTPNPISFHALSLDGFLASLLMGLRVIVLFLVFSTIPMRWPVTLLTFLSLTIGIAALSQFIGVVMQGHALVSLSYLAFIAVFCAFLYTAVYLTSETIEGNAWGEPGNTDQRYLVCWLKSLLTNLRRFSVPLLVTLLLFSVLLPLTNHVTF</sequence>
<dbReference type="AlphaFoldDB" id="A0A0F3RRU8"/>
<evidence type="ECO:0000313" key="3">
    <source>
        <dbReference type="EMBL" id="KJW12716.1"/>
    </source>
</evidence>
<feature type="transmembrane region" description="Helical" evidence="1">
    <location>
        <begin position="160"/>
        <end position="178"/>
    </location>
</feature>